<keyword evidence="2" id="KW-1185">Reference proteome</keyword>
<sequence length="238" mass="26562">MDHLSLSASVAGLVSLALEVRRILDSYVSGVKSASDDVRRLFAEISVLCYFLEKLVEFQRSDDSNGISFDQTSIICSAATIYQAEVEKLYKKLEKLNIRGANGNKITEIIEKIKWPLLQEECEKSVASLQRFAQTFQFALVLENCKRLSKTPSEVLSQLEGKHREMETTGSTLKGMLVPVPDQVAKMADEITAVLQVVSEISQLGGKIDNISRGIDRLEDSLKGKDVCPIENRRYCLK</sequence>
<reference evidence="1 2" key="1">
    <citation type="journal article" date="2013" name="PLoS Genet.">
        <title>The genome and development-dependent transcriptomes of Pyronema confluens: a window into fungal evolution.</title>
        <authorList>
            <person name="Traeger S."/>
            <person name="Altegoer F."/>
            <person name="Freitag M."/>
            <person name="Gabaldon T."/>
            <person name="Kempken F."/>
            <person name="Kumar A."/>
            <person name="Marcet-Houben M."/>
            <person name="Poggeler S."/>
            <person name="Stajich J.E."/>
            <person name="Nowrousian M."/>
        </authorList>
    </citation>
    <scope>NUCLEOTIDE SEQUENCE [LARGE SCALE GENOMIC DNA]</scope>
    <source>
        <strain evidence="2">CBS 100304</strain>
        <tissue evidence="1">Vegetative mycelium</tissue>
    </source>
</reference>
<dbReference type="EMBL" id="HF935221">
    <property type="protein sequence ID" value="CCX04970.1"/>
    <property type="molecule type" value="Genomic_DNA"/>
</dbReference>
<dbReference type="OrthoDB" id="448455at2759"/>
<name>U4L4L5_PYROM</name>
<dbReference type="Proteomes" id="UP000018144">
    <property type="component" value="Unassembled WGS sequence"/>
</dbReference>
<accession>U4L4L5</accession>
<dbReference type="AlphaFoldDB" id="U4L4L5"/>
<evidence type="ECO:0000313" key="1">
    <source>
        <dbReference type="EMBL" id="CCX04970.1"/>
    </source>
</evidence>
<evidence type="ECO:0000313" key="2">
    <source>
        <dbReference type="Proteomes" id="UP000018144"/>
    </source>
</evidence>
<gene>
    <name evidence="1" type="ORF">PCON_04110</name>
</gene>
<organism evidence="1 2">
    <name type="scientific">Pyronema omphalodes (strain CBS 100304)</name>
    <name type="common">Pyronema confluens</name>
    <dbReference type="NCBI Taxonomy" id="1076935"/>
    <lineage>
        <taxon>Eukaryota</taxon>
        <taxon>Fungi</taxon>
        <taxon>Dikarya</taxon>
        <taxon>Ascomycota</taxon>
        <taxon>Pezizomycotina</taxon>
        <taxon>Pezizomycetes</taxon>
        <taxon>Pezizales</taxon>
        <taxon>Pyronemataceae</taxon>
        <taxon>Pyronema</taxon>
    </lineage>
</organism>
<proteinExistence type="predicted"/>
<protein>
    <submittedName>
        <fullName evidence="1">Similar to ankyrin [Exophiala dermatitidis NIH/UT8656] acc. no. EHY59712</fullName>
    </submittedName>
</protein>